<reference evidence="2" key="1">
    <citation type="submission" date="2021-02" db="EMBL/GenBank/DDBJ databases">
        <authorList>
            <person name="Nowell W R."/>
        </authorList>
    </citation>
    <scope>NUCLEOTIDE SEQUENCE</scope>
</reference>
<proteinExistence type="predicted"/>
<dbReference type="AlphaFoldDB" id="A0A815U6W5"/>
<evidence type="ECO:0000313" key="2">
    <source>
        <dbReference type="EMBL" id="CAF1515704.1"/>
    </source>
</evidence>
<protein>
    <submittedName>
        <fullName evidence="2">Uncharacterized protein</fullName>
    </submittedName>
</protein>
<accession>A0A815U6W5</accession>
<evidence type="ECO:0000313" key="3">
    <source>
        <dbReference type="Proteomes" id="UP000663852"/>
    </source>
</evidence>
<gene>
    <name evidence="2" type="ORF">EDS130_LOCUS43541</name>
</gene>
<comment type="caution">
    <text evidence="2">The sequence shown here is derived from an EMBL/GenBank/DDBJ whole genome shotgun (WGS) entry which is preliminary data.</text>
</comment>
<feature type="chain" id="PRO_5032331226" evidence="1">
    <location>
        <begin position="24"/>
        <end position="83"/>
    </location>
</feature>
<dbReference type="Proteomes" id="UP000663852">
    <property type="component" value="Unassembled WGS sequence"/>
</dbReference>
<feature type="signal peptide" evidence="1">
    <location>
        <begin position="1"/>
        <end position="23"/>
    </location>
</feature>
<sequence>MPGERSTMWFTILSCFIITIISAAPLEHHSQQTNSTSSNCTGGTCGLCPHDPLRCCLLTPGRCTSIDGVPYGLCAPKCDCDVY</sequence>
<evidence type="ECO:0000256" key="1">
    <source>
        <dbReference type="SAM" id="SignalP"/>
    </source>
</evidence>
<name>A0A815U6W5_ADIRI</name>
<keyword evidence="1" id="KW-0732">Signal</keyword>
<dbReference type="EMBL" id="CAJNOJ010000729">
    <property type="protein sequence ID" value="CAF1515704.1"/>
    <property type="molecule type" value="Genomic_DNA"/>
</dbReference>
<organism evidence="2 3">
    <name type="scientific">Adineta ricciae</name>
    <name type="common">Rotifer</name>
    <dbReference type="NCBI Taxonomy" id="249248"/>
    <lineage>
        <taxon>Eukaryota</taxon>
        <taxon>Metazoa</taxon>
        <taxon>Spiralia</taxon>
        <taxon>Gnathifera</taxon>
        <taxon>Rotifera</taxon>
        <taxon>Eurotatoria</taxon>
        <taxon>Bdelloidea</taxon>
        <taxon>Adinetida</taxon>
        <taxon>Adinetidae</taxon>
        <taxon>Adineta</taxon>
    </lineage>
</organism>